<dbReference type="KEGG" id="tbv:H9L17_12675"/>
<feature type="transmembrane region" description="Helical" evidence="1">
    <location>
        <begin position="12"/>
        <end position="32"/>
    </location>
</feature>
<keyword evidence="1" id="KW-0472">Membrane</keyword>
<dbReference type="RefSeq" id="WP_187569794.1">
    <property type="nucleotide sequence ID" value="NZ_CP060711.1"/>
</dbReference>
<accession>A0A7G9QRQ7</accession>
<evidence type="ECO:0000313" key="3">
    <source>
        <dbReference type="Proteomes" id="UP000515977"/>
    </source>
</evidence>
<dbReference type="Proteomes" id="UP000515977">
    <property type="component" value="Chromosome"/>
</dbReference>
<sequence>MLQSRRRHRGLLRQLWGLALVALAAYFVWRLLNLAFPDRMQTLIAAIRGLL</sequence>
<proteinExistence type="predicted"/>
<keyword evidence="1" id="KW-0812">Transmembrane</keyword>
<evidence type="ECO:0000313" key="2">
    <source>
        <dbReference type="EMBL" id="QNN46032.1"/>
    </source>
</evidence>
<keyword evidence="3" id="KW-1185">Reference proteome</keyword>
<evidence type="ECO:0000256" key="1">
    <source>
        <dbReference type="SAM" id="Phobius"/>
    </source>
</evidence>
<reference evidence="2 3" key="1">
    <citation type="submission" date="2020-08" db="EMBL/GenBank/DDBJ databases">
        <title>Genome sequence of Thermomonas brevis KACC 16975T.</title>
        <authorList>
            <person name="Hyun D.-W."/>
            <person name="Bae J.-W."/>
        </authorList>
    </citation>
    <scope>NUCLEOTIDE SEQUENCE [LARGE SCALE GENOMIC DNA]</scope>
    <source>
        <strain evidence="2 3">KACC 16975</strain>
    </source>
</reference>
<name>A0A7G9QRQ7_9GAMM</name>
<gene>
    <name evidence="2" type="ORF">H9L17_12675</name>
</gene>
<dbReference type="EMBL" id="CP060711">
    <property type="protein sequence ID" value="QNN46032.1"/>
    <property type="molecule type" value="Genomic_DNA"/>
</dbReference>
<keyword evidence="1" id="KW-1133">Transmembrane helix</keyword>
<organism evidence="2 3">
    <name type="scientific">Thermomonas brevis</name>
    <dbReference type="NCBI Taxonomy" id="215691"/>
    <lineage>
        <taxon>Bacteria</taxon>
        <taxon>Pseudomonadati</taxon>
        <taxon>Pseudomonadota</taxon>
        <taxon>Gammaproteobacteria</taxon>
        <taxon>Lysobacterales</taxon>
        <taxon>Lysobacteraceae</taxon>
        <taxon>Thermomonas</taxon>
    </lineage>
</organism>
<protein>
    <submittedName>
        <fullName evidence="2">Uncharacterized protein</fullName>
    </submittedName>
</protein>
<dbReference type="AlphaFoldDB" id="A0A7G9QRQ7"/>